<keyword evidence="1" id="KW-0472">Membrane</keyword>
<evidence type="ECO:0000313" key="3">
    <source>
        <dbReference type="Proteomes" id="UP000199492"/>
    </source>
</evidence>
<evidence type="ECO:0000313" key="2">
    <source>
        <dbReference type="EMBL" id="SDH72074.1"/>
    </source>
</evidence>
<proteinExistence type="predicted"/>
<reference evidence="3" key="1">
    <citation type="submission" date="2016-10" db="EMBL/GenBank/DDBJ databases">
        <authorList>
            <person name="Varghese N."/>
            <person name="Submissions S."/>
        </authorList>
    </citation>
    <scope>NUCLEOTIDE SEQUENCE [LARGE SCALE GENOMIC DNA]</scope>
    <source>
        <strain evidence="3">DSM 15363</strain>
    </source>
</reference>
<name>A0A1G8EQD2_9FLAO</name>
<dbReference type="AlphaFoldDB" id="A0A1G8EQD2"/>
<gene>
    <name evidence="2" type="ORF">SAMN04489796_1046</name>
</gene>
<dbReference type="Proteomes" id="UP000199492">
    <property type="component" value="Unassembled WGS sequence"/>
</dbReference>
<evidence type="ECO:0000256" key="1">
    <source>
        <dbReference type="SAM" id="Phobius"/>
    </source>
</evidence>
<dbReference type="EMBL" id="FNCZ01000004">
    <property type="protein sequence ID" value="SDH72074.1"/>
    <property type="molecule type" value="Genomic_DNA"/>
</dbReference>
<accession>A0A1G8EQD2</accession>
<organism evidence="2 3">
    <name type="scientific">Winogradskyella thalassocola</name>
    <dbReference type="NCBI Taxonomy" id="262004"/>
    <lineage>
        <taxon>Bacteria</taxon>
        <taxon>Pseudomonadati</taxon>
        <taxon>Bacteroidota</taxon>
        <taxon>Flavobacteriia</taxon>
        <taxon>Flavobacteriales</taxon>
        <taxon>Flavobacteriaceae</taxon>
        <taxon>Winogradskyella</taxon>
    </lineage>
</organism>
<feature type="transmembrane region" description="Helical" evidence="1">
    <location>
        <begin position="21"/>
        <end position="42"/>
    </location>
</feature>
<sequence length="257" mass="29540">MIKFFRKIRYDLMEKNKTGKYFKYAIGEIILVVIGILIALSINNWNENVKTHRNQRNNLQLIKVEMINNLQAIVEANKDLSKTITSCRDLINLNNTDNNLKNIEEHQLSSLIAGLVRDDVQAFLENGVMNQLLASDGLKNIENDSIRNILASWQSKIDYVRLQEQHIFSAQSRIREYISTNGNMKVLFEGIGLSQRMKLDTSLVKVSNKHLLMDKKLENTTLILLVSGVSLQENIYPEFKNEIHSIVGLIDLELEKK</sequence>
<dbReference type="Pfam" id="PF19578">
    <property type="entry name" value="DUF6090"/>
    <property type="match status" value="1"/>
</dbReference>
<dbReference type="STRING" id="262004.SAMN04489796_1046"/>
<protein>
    <submittedName>
        <fullName evidence="2">Uncharacterized protein</fullName>
    </submittedName>
</protein>
<keyword evidence="1" id="KW-1133">Transmembrane helix</keyword>
<dbReference type="InterPro" id="IPR045749">
    <property type="entry name" value="DUF6090"/>
</dbReference>
<keyword evidence="1" id="KW-0812">Transmembrane</keyword>
<keyword evidence="3" id="KW-1185">Reference proteome</keyword>